<dbReference type="AlphaFoldDB" id="A0A6I6XHL3"/>
<proteinExistence type="predicted"/>
<dbReference type="EMBL" id="CP026115">
    <property type="protein sequence ID" value="QHG65245.1"/>
    <property type="molecule type" value="Genomic_DNA"/>
</dbReference>
<dbReference type="RefSeq" id="WP_159410589.1">
    <property type="nucleotide sequence ID" value="NZ_CP026115.2"/>
</dbReference>
<dbReference type="Proteomes" id="UP000464480">
    <property type="component" value="Chromosome"/>
</dbReference>
<evidence type="ECO:0000313" key="2">
    <source>
        <dbReference type="Proteomes" id="UP000464480"/>
    </source>
</evidence>
<evidence type="ECO:0000313" key="1">
    <source>
        <dbReference type="EMBL" id="QHG65245.1"/>
    </source>
</evidence>
<reference evidence="1 2" key="1">
    <citation type="submission" date="2020-02" db="EMBL/GenBank/DDBJ databases">
        <title>Pseudomonas Putida W5 Complete Genome Assembly.</title>
        <authorList>
            <person name="Yuan Z.-C."/>
            <person name="Shaw G.A."/>
            <person name="Cusano A.D."/>
            <person name="Caddey B.J."/>
            <person name="Weselowski B.J."/>
        </authorList>
    </citation>
    <scope>NUCLEOTIDE SEQUENCE [LARGE SCALE GENOMIC DNA]</scope>
    <source>
        <strain evidence="1 2">W5</strain>
    </source>
</reference>
<sequence>MKHVQGMSKNGVTDASPVKPNESKSLILAQLLKLERRIESEYDSASAVLETPGVVETLRFLAELDTLATRHDFSPREIIMMLEPNYFETADEQQLEQGAANSTK</sequence>
<organism evidence="1 2">
    <name type="scientific">Pseudomonas putida</name>
    <name type="common">Arthrobacter siderocapsulatus</name>
    <dbReference type="NCBI Taxonomy" id="303"/>
    <lineage>
        <taxon>Bacteria</taxon>
        <taxon>Pseudomonadati</taxon>
        <taxon>Pseudomonadota</taxon>
        <taxon>Gammaproteobacteria</taxon>
        <taxon>Pseudomonadales</taxon>
        <taxon>Pseudomonadaceae</taxon>
        <taxon>Pseudomonas</taxon>
    </lineage>
</organism>
<accession>A0A6I6XHL3</accession>
<protein>
    <submittedName>
        <fullName evidence="1">Uncharacterized protein</fullName>
    </submittedName>
</protein>
<gene>
    <name evidence="1" type="ORF">C2H86_12850</name>
</gene>
<name>A0A6I6XHL3_PSEPU</name>